<dbReference type="InterPro" id="IPR000160">
    <property type="entry name" value="GGDEF_dom"/>
</dbReference>
<feature type="domain" description="PAC" evidence="4">
    <location>
        <begin position="167"/>
        <end position="217"/>
    </location>
</feature>
<feature type="domain" description="PAS" evidence="3">
    <location>
        <begin position="113"/>
        <end position="163"/>
    </location>
</feature>
<dbReference type="SMART" id="SM00052">
    <property type="entry name" value="EAL"/>
    <property type="match status" value="1"/>
</dbReference>
<dbReference type="PROSITE" id="PS50112">
    <property type="entry name" value="PAS"/>
    <property type="match status" value="3"/>
</dbReference>
<dbReference type="NCBIfam" id="TIGR00254">
    <property type="entry name" value="GGDEF"/>
    <property type="match status" value="1"/>
</dbReference>
<evidence type="ECO:0000259" key="6">
    <source>
        <dbReference type="PROSITE" id="PS50887"/>
    </source>
</evidence>
<dbReference type="GO" id="GO:0003824">
    <property type="term" value="F:catalytic activity"/>
    <property type="evidence" value="ECO:0007669"/>
    <property type="project" value="UniProtKB-ARBA"/>
</dbReference>
<feature type="region of interest" description="Disordered" evidence="2">
    <location>
        <begin position="1"/>
        <end position="38"/>
    </location>
</feature>
<dbReference type="SUPFAM" id="SSF55073">
    <property type="entry name" value="Nucleotide cyclase"/>
    <property type="match status" value="1"/>
</dbReference>
<evidence type="ECO:0000259" key="3">
    <source>
        <dbReference type="PROSITE" id="PS50112"/>
    </source>
</evidence>
<dbReference type="InterPro" id="IPR001633">
    <property type="entry name" value="EAL_dom"/>
</dbReference>
<dbReference type="InterPro" id="IPR000700">
    <property type="entry name" value="PAS-assoc_C"/>
</dbReference>
<dbReference type="Proteomes" id="UP000245474">
    <property type="component" value="Unassembled WGS sequence"/>
</dbReference>
<feature type="compositionally biased region" description="Gly residues" evidence="2">
    <location>
        <begin position="7"/>
        <end position="17"/>
    </location>
</feature>
<feature type="domain" description="PAC" evidence="4">
    <location>
        <begin position="407"/>
        <end position="461"/>
    </location>
</feature>
<dbReference type="InterPro" id="IPR013656">
    <property type="entry name" value="PAS_4"/>
</dbReference>
<dbReference type="Pfam" id="PF13426">
    <property type="entry name" value="PAS_9"/>
    <property type="match status" value="1"/>
</dbReference>
<dbReference type="Gene3D" id="3.30.450.20">
    <property type="entry name" value="PAS domain"/>
    <property type="match status" value="3"/>
</dbReference>
<dbReference type="SMART" id="SM00086">
    <property type="entry name" value="PAC"/>
    <property type="match status" value="3"/>
</dbReference>
<feature type="domain" description="GGDEF" evidence="6">
    <location>
        <begin position="493"/>
        <end position="631"/>
    </location>
</feature>
<sequence length="906" mass="99054">MILRSGGASGRGLGDGESGSEPGRRAPRAGEAPRMSPGGRRWLAGGMVTAGAAGVASALLLAPVGSWLPVVIGAAGGGLLLLGGQWARAAPPGASASYRHMVEKARDGIAVIENGRVVFANPSLASLIGRRPEELQQQPFEPLVAESERDAVRERYRRRLAGEPVPDRYETELLHADGRRIPVQVNASLIRDGGSTTHLVVVRDIRAQRAAAAEIRALNTYMDGIIDNADIWMSTLDEEGRVVIWNKAAERISGYRREEVVGRRDVWDWLYPDPAYREWVLARVRELLETACARMALETTIVARDGRRVVLSWNSRQLPGANGRATGALAIGRDVTAERAAAESLRLHASVFETAEPMVIADRAGRLIRVNDAFTRLLGESEASLLGRSLAELGEGDRVWDRLVTEGRWHGELVERHRDGREIPVRVVLSTVRDAEGEITHYIGHWQDISERKAFEARIERQALHDPLTRLANRRLLIMRLEQELARARRTAGHGALLFLDLDHFKQINDSYGHALGDALLTGMAERLQSILRTEDMAARLGGDEFVVLLGPEAGSLEGAGTRARRVGEKLLAELYQPMALGDYELRISGSVGIALYPEERIDAEQLLQRADHAMYRAKAEGRNRLEFFSPALQAESEARRLRYAELRQALDADALQLHYQPLVGASGLPVGAECLVRWPRGEGPPRAAREFMPLANDTGLAAAVDTWVLTRACQTLAELAAAGMLPAGRHLGVNVSLALLALDDFPRRLQRILDDTGASPEGLVIELGESALLRDGGRLATTLRQVREWGVRFAVDDFGTGHSSVLQLRHLPVDWIKVDRTFVGQLPDNDAARSVVNASLGVARSLGLEVVAEGVETQAQFEHLRGEGCALFQGSLFWPPLERDALDRALDGATPAADTVMDDRC</sequence>
<feature type="domain" description="PAS" evidence="3">
    <location>
        <begin position="218"/>
        <end position="273"/>
    </location>
</feature>
<dbReference type="InterPro" id="IPR035965">
    <property type="entry name" value="PAS-like_dom_sf"/>
</dbReference>
<dbReference type="CDD" id="cd01949">
    <property type="entry name" value="GGDEF"/>
    <property type="match status" value="1"/>
</dbReference>
<dbReference type="Pfam" id="PF00990">
    <property type="entry name" value="GGDEF"/>
    <property type="match status" value="1"/>
</dbReference>
<evidence type="ECO:0000259" key="5">
    <source>
        <dbReference type="PROSITE" id="PS50883"/>
    </source>
</evidence>
<dbReference type="Pfam" id="PF08448">
    <property type="entry name" value="PAS_4"/>
    <property type="match status" value="1"/>
</dbReference>
<dbReference type="GO" id="GO:0006355">
    <property type="term" value="P:regulation of DNA-templated transcription"/>
    <property type="evidence" value="ECO:0007669"/>
    <property type="project" value="InterPro"/>
</dbReference>
<dbReference type="SUPFAM" id="SSF141868">
    <property type="entry name" value="EAL domain-like"/>
    <property type="match status" value="1"/>
</dbReference>
<protein>
    <recommendedName>
        <fullName evidence="9">GGDEF domain-containing protein</fullName>
    </recommendedName>
</protein>
<dbReference type="CDD" id="cd01948">
    <property type="entry name" value="EAL"/>
    <property type="match status" value="1"/>
</dbReference>
<dbReference type="NCBIfam" id="TIGR00229">
    <property type="entry name" value="sensory_box"/>
    <property type="match status" value="3"/>
</dbReference>
<organism evidence="7 8">
    <name type="scientific">Sediminicurvatus halobius</name>
    <dbReference type="NCBI Taxonomy" id="2182432"/>
    <lineage>
        <taxon>Bacteria</taxon>
        <taxon>Pseudomonadati</taxon>
        <taxon>Pseudomonadota</taxon>
        <taxon>Gammaproteobacteria</taxon>
        <taxon>Chromatiales</taxon>
        <taxon>Ectothiorhodospiraceae</taxon>
        <taxon>Sediminicurvatus</taxon>
    </lineage>
</organism>
<dbReference type="InterPro" id="IPR000014">
    <property type="entry name" value="PAS"/>
</dbReference>
<dbReference type="PROSITE" id="PS50887">
    <property type="entry name" value="GGDEF"/>
    <property type="match status" value="1"/>
</dbReference>
<dbReference type="InterPro" id="IPR013767">
    <property type="entry name" value="PAS_fold"/>
</dbReference>
<evidence type="ECO:0000256" key="2">
    <source>
        <dbReference type="SAM" id="MobiDB-lite"/>
    </source>
</evidence>
<dbReference type="FunFam" id="3.30.70.270:FF:000001">
    <property type="entry name" value="Diguanylate cyclase domain protein"/>
    <property type="match status" value="1"/>
</dbReference>
<evidence type="ECO:0008006" key="9">
    <source>
        <dbReference type="Google" id="ProtNLM"/>
    </source>
</evidence>
<dbReference type="PROSITE" id="PS50883">
    <property type="entry name" value="EAL"/>
    <property type="match status" value="1"/>
</dbReference>
<dbReference type="PANTHER" id="PTHR44757:SF2">
    <property type="entry name" value="BIOFILM ARCHITECTURE MAINTENANCE PROTEIN MBAA"/>
    <property type="match status" value="1"/>
</dbReference>
<feature type="domain" description="PAS" evidence="3">
    <location>
        <begin position="344"/>
        <end position="393"/>
    </location>
</feature>
<dbReference type="SUPFAM" id="SSF55785">
    <property type="entry name" value="PYP-like sensor domain (PAS domain)"/>
    <property type="match status" value="3"/>
</dbReference>
<dbReference type="InterPro" id="IPR035919">
    <property type="entry name" value="EAL_sf"/>
</dbReference>
<dbReference type="InterPro" id="IPR001610">
    <property type="entry name" value="PAC"/>
</dbReference>
<feature type="domain" description="PAC" evidence="4">
    <location>
        <begin position="295"/>
        <end position="347"/>
    </location>
</feature>
<dbReference type="InterPro" id="IPR029787">
    <property type="entry name" value="Nucleotide_cyclase"/>
</dbReference>
<dbReference type="InterPro" id="IPR043128">
    <property type="entry name" value="Rev_trsase/Diguanyl_cyclase"/>
</dbReference>
<dbReference type="Pfam" id="PF00989">
    <property type="entry name" value="PAS"/>
    <property type="match status" value="1"/>
</dbReference>
<proteinExistence type="predicted"/>
<gene>
    <name evidence="7" type="ORF">DEM34_01730</name>
</gene>
<dbReference type="Gene3D" id="3.30.70.270">
    <property type="match status" value="1"/>
</dbReference>
<keyword evidence="8" id="KW-1185">Reference proteome</keyword>
<dbReference type="SMART" id="SM00091">
    <property type="entry name" value="PAS"/>
    <property type="match status" value="3"/>
</dbReference>
<dbReference type="SMART" id="SM00267">
    <property type="entry name" value="GGDEF"/>
    <property type="match status" value="1"/>
</dbReference>
<reference evidence="7 8" key="1">
    <citation type="submission" date="2018-05" db="EMBL/GenBank/DDBJ databases">
        <title>Spiribacter halobius sp. nov., a moderately halophilic bacterium isolated from marine solar saltern.</title>
        <authorList>
            <person name="Zheng W.-S."/>
            <person name="Lu D.-C."/>
            <person name="Du Z.-J."/>
        </authorList>
    </citation>
    <scope>NUCLEOTIDE SEQUENCE [LARGE SCALE GENOMIC DNA]</scope>
    <source>
        <strain evidence="7 8">E85</strain>
    </source>
</reference>
<dbReference type="AlphaFoldDB" id="A0A2U2N8T0"/>
<feature type="domain" description="EAL" evidence="5">
    <location>
        <begin position="640"/>
        <end position="895"/>
    </location>
</feature>
<evidence type="ECO:0000313" key="7">
    <source>
        <dbReference type="EMBL" id="PWG65487.1"/>
    </source>
</evidence>
<evidence type="ECO:0000256" key="1">
    <source>
        <dbReference type="ARBA" id="ARBA00001946"/>
    </source>
</evidence>
<dbReference type="EMBL" id="QFFI01000002">
    <property type="protein sequence ID" value="PWG65487.1"/>
    <property type="molecule type" value="Genomic_DNA"/>
</dbReference>
<dbReference type="PROSITE" id="PS50113">
    <property type="entry name" value="PAC"/>
    <property type="match status" value="3"/>
</dbReference>
<dbReference type="CDD" id="cd00130">
    <property type="entry name" value="PAS"/>
    <property type="match status" value="3"/>
</dbReference>
<dbReference type="InterPro" id="IPR052155">
    <property type="entry name" value="Biofilm_reg_signaling"/>
</dbReference>
<accession>A0A2U2N8T0</accession>
<name>A0A2U2N8T0_9GAMM</name>
<dbReference type="Pfam" id="PF00563">
    <property type="entry name" value="EAL"/>
    <property type="match status" value="1"/>
</dbReference>
<comment type="caution">
    <text evidence="7">The sequence shown here is derived from an EMBL/GenBank/DDBJ whole genome shotgun (WGS) entry which is preliminary data.</text>
</comment>
<dbReference type="PANTHER" id="PTHR44757">
    <property type="entry name" value="DIGUANYLATE CYCLASE DGCP"/>
    <property type="match status" value="1"/>
</dbReference>
<dbReference type="Gene3D" id="3.20.20.450">
    <property type="entry name" value="EAL domain"/>
    <property type="match status" value="1"/>
</dbReference>
<comment type="cofactor">
    <cofactor evidence="1">
        <name>Mg(2+)</name>
        <dbReference type="ChEBI" id="CHEBI:18420"/>
    </cofactor>
</comment>
<evidence type="ECO:0000259" key="4">
    <source>
        <dbReference type="PROSITE" id="PS50113"/>
    </source>
</evidence>
<evidence type="ECO:0000313" key="8">
    <source>
        <dbReference type="Proteomes" id="UP000245474"/>
    </source>
</evidence>